<gene>
    <name evidence="2" type="ORF">TREES_T100019782</name>
</gene>
<evidence type="ECO:0000256" key="1">
    <source>
        <dbReference type="SAM" id="MobiDB-lite"/>
    </source>
</evidence>
<evidence type="ECO:0000313" key="3">
    <source>
        <dbReference type="Proteomes" id="UP000011518"/>
    </source>
</evidence>
<reference evidence="3" key="1">
    <citation type="submission" date="2012-07" db="EMBL/GenBank/DDBJ databases">
        <title>Genome of the Chinese tree shrew, a rising model animal genetically related to primates.</title>
        <authorList>
            <person name="Zhang G."/>
            <person name="Fan Y."/>
            <person name="Yao Y."/>
            <person name="Huang Z."/>
        </authorList>
    </citation>
    <scope>NUCLEOTIDE SEQUENCE [LARGE SCALE GENOMIC DNA]</scope>
</reference>
<dbReference type="InParanoid" id="L9JD37"/>
<accession>L9JD37</accession>
<dbReference type="EMBL" id="KB321064">
    <property type="protein sequence ID" value="ELW48283.1"/>
    <property type="molecule type" value="Genomic_DNA"/>
</dbReference>
<dbReference type="AlphaFoldDB" id="L9JD37"/>
<organism evidence="2 3">
    <name type="scientific">Tupaia chinensis</name>
    <name type="common">Chinese tree shrew</name>
    <name type="synonym">Tupaia belangeri chinensis</name>
    <dbReference type="NCBI Taxonomy" id="246437"/>
    <lineage>
        <taxon>Eukaryota</taxon>
        <taxon>Metazoa</taxon>
        <taxon>Chordata</taxon>
        <taxon>Craniata</taxon>
        <taxon>Vertebrata</taxon>
        <taxon>Euteleostomi</taxon>
        <taxon>Mammalia</taxon>
        <taxon>Eutheria</taxon>
        <taxon>Euarchontoglires</taxon>
        <taxon>Scandentia</taxon>
        <taxon>Tupaiidae</taxon>
        <taxon>Tupaia</taxon>
    </lineage>
</organism>
<evidence type="ECO:0000313" key="2">
    <source>
        <dbReference type="EMBL" id="ELW48283.1"/>
    </source>
</evidence>
<sequence length="148" mass="16349">MDFTNRDQTACSSVTTEYQAWRRIQSFKWGTATPSTWEPQASGGDPNKAETQKGLHGARRPETLRTSLGKSAGYLLGKEEEEEEDNDARRMMGSDTPQWIGPRSGGGTLKWVGIARVHHSGKRQILDHLGRKNVAGGTYHGGQIIKNL</sequence>
<protein>
    <submittedName>
        <fullName evidence="2">Uncharacterized protein</fullName>
    </submittedName>
</protein>
<dbReference type="Proteomes" id="UP000011518">
    <property type="component" value="Unassembled WGS sequence"/>
</dbReference>
<name>L9JD37_TUPCH</name>
<feature type="region of interest" description="Disordered" evidence="1">
    <location>
        <begin position="30"/>
        <end position="104"/>
    </location>
</feature>
<reference evidence="3" key="2">
    <citation type="journal article" date="2013" name="Nat. Commun.">
        <title>Genome of the Chinese tree shrew.</title>
        <authorList>
            <person name="Fan Y."/>
            <person name="Huang Z.Y."/>
            <person name="Cao C.C."/>
            <person name="Chen C.S."/>
            <person name="Chen Y.X."/>
            <person name="Fan D.D."/>
            <person name="He J."/>
            <person name="Hou H.L."/>
            <person name="Hu L."/>
            <person name="Hu X.T."/>
            <person name="Jiang X.T."/>
            <person name="Lai R."/>
            <person name="Lang Y.S."/>
            <person name="Liang B."/>
            <person name="Liao S.G."/>
            <person name="Mu D."/>
            <person name="Ma Y.Y."/>
            <person name="Niu Y.Y."/>
            <person name="Sun X.Q."/>
            <person name="Xia J.Q."/>
            <person name="Xiao J."/>
            <person name="Xiong Z.Q."/>
            <person name="Xu L."/>
            <person name="Yang L."/>
            <person name="Zhang Y."/>
            <person name="Zhao W."/>
            <person name="Zhao X.D."/>
            <person name="Zheng Y.T."/>
            <person name="Zhou J.M."/>
            <person name="Zhu Y.B."/>
            <person name="Zhang G.J."/>
            <person name="Wang J."/>
            <person name="Yao Y.G."/>
        </authorList>
    </citation>
    <scope>NUCLEOTIDE SEQUENCE [LARGE SCALE GENOMIC DNA]</scope>
</reference>
<feature type="compositionally biased region" description="Basic and acidic residues" evidence="1">
    <location>
        <begin position="47"/>
        <end position="63"/>
    </location>
</feature>
<keyword evidence="3" id="KW-1185">Reference proteome</keyword>
<proteinExistence type="predicted"/>